<evidence type="ECO:0000313" key="3">
    <source>
        <dbReference type="EMBL" id="GFO67992.1"/>
    </source>
</evidence>
<evidence type="ECO:0000256" key="1">
    <source>
        <dbReference type="SAM" id="MobiDB-lite"/>
    </source>
</evidence>
<comment type="caution">
    <text evidence="3">The sequence shown here is derived from an EMBL/GenBank/DDBJ whole genome shotgun (WGS) entry which is preliminary data.</text>
</comment>
<dbReference type="AlphaFoldDB" id="A0A6V8N5Z8"/>
<keyword evidence="4" id="KW-1185">Reference proteome</keyword>
<dbReference type="Gene3D" id="2.60.120.1440">
    <property type="match status" value="1"/>
</dbReference>
<dbReference type="RefSeq" id="WP_183360520.1">
    <property type="nucleotide sequence ID" value="NZ_BLXZ01000003.1"/>
</dbReference>
<name>A0A6V8N5Z8_9BACT</name>
<sequence length="290" mass="29409">MVAKKIRIVVLSALLLFWGVPLTLAGQPSVGKVVAIKGAASIGRAGGQVPAKVKGELFASDTVKTAAGSRAKLLFIDDSVLTLSENSTLVVQEFIDGQGKQGRSIYNLLDGKLRSVVGKTKFEVRTPTAVAAARGTVIFFDVGKVKNESYSRIICLEGKVEVNNVVSSVRGTTLLTPGTMVVVKAGQVPPPAVPAPPAELEKARRATSSSAASGESSGSGSASSSSSDGGSAKSASAETQENTGNTGSTGTPALPAVSGTSSAGTGFAPPVQTLPIKQPTRVNITIGIPH</sequence>
<protein>
    <recommendedName>
        <fullName evidence="2">FecR protein domain-containing protein</fullName>
    </recommendedName>
</protein>
<accession>A0A6V8N5Z8</accession>
<feature type="compositionally biased region" description="Low complexity" evidence="1">
    <location>
        <begin position="208"/>
        <end position="237"/>
    </location>
</feature>
<dbReference type="PANTHER" id="PTHR38731">
    <property type="entry name" value="LIPL45-RELATED LIPOPROTEIN-RELATED"/>
    <property type="match status" value="1"/>
</dbReference>
<organism evidence="3 4">
    <name type="scientific">Geomonas limicola</name>
    <dbReference type="NCBI Taxonomy" id="2740186"/>
    <lineage>
        <taxon>Bacteria</taxon>
        <taxon>Pseudomonadati</taxon>
        <taxon>Thermodesulfobacteriota</taxon>
        <taxon>Desulfuromonadia</taxon>
        <taxon>Geobacterales</taxon>
        <taxon>Geobacteraceae</taxon>
        <taxon>Geomonas</taxon>
    </lineage>
</organism>
<evidence type="ECO:0000313" key="4">
    <source>
        <dbReference type="Proteomes" id="UP000587586"/>
    </source>
</evidence>
<dbReference type="Pfam" id="PF04773">
    <property type="entry name" value="FecR"/>
    <property type="match status" value="1"/>
</dbReference>
<dbReference type="EMBL" id="BLXZ01000003">
    <property type="protein sequence ID" value="GFO67992.1"/>
    <property type="molecule type" value="Genomic_DNA"/>
</dbReference>
<gene>
    <name evidence="3" type="ORF">GMLC_15710</name>
</gene>
<dbReference type="InterPro" id="IPR006860">
    <property type="entry name" value="FecR"/>
</dbReference>
<dbReference type="Proteomes" id="UP000587586">
    <property type="component" value="Unassembled WGS sequence"/>
</dbReference>
<feature type="compositionally biased region" description="Polar residues" evidence="1">
    <location>
        <begin position="238"/>
        <end position="251"/>
    </location>
</feature>
<reference evidence="4" key="1">
    <citation type="submission" date="2020-06" db="EMBL/GenBank/DDBJ databases">
        <title>Draft genomic sequecing of Geomonas sp. Red745.</title>
        <authorList>
            <person name="Itoh H."/>
            <person name="Xu Z.X."/>
            <person name="Ushijima N."/>
            <person name="Masuda Y."/>
            <person name="Shiratori Y."/>
            <person name="Senoo K."/>
        </authorList>
    </citation>
    <scope>NUCLEOTIDE SEQUENCE [LARGE SCALE GENOMIC DNA]</scope>
    <source>
        <strain evidence="4">Red745</strain>
    </source>
</reference>
<feature type="region of interest" description="Disordered" evidence="1">
    <location>
        <begin position="189"/>
        <end position="290"/>
    </location>
</feature>
<feature type="domain" description="FecR protein" evidence="2">
    <location>
        <begin position="61"/>
        <end position="161"/>
    </location>
</feature>
<proteinExistence type="predicted"/>
<evidence type="ECO:0000259" key="2">
    <source>
        <dbReference type="Pfam" id="PF04773"/>
    </source>
</evidence>